<gene>
    <name evidence="4" type="ORF">CZ814_02575</name>
    <name evidence="3" type="ORF">VXS06_18630</name>
</gene>
<dbReference type="PROSITE" id="PS51257">
    <property type="entry name" value="PROKAR_LIPOPROTEIN"/>
    <property type="match status" value="1"/>
</dbReference>
<dbReference type="AlphaFoldDB" id="A0A1T4TY57"/>
<evidence type="ECO:0000259" key="2">
    <source>
        <dbReference type="Pfam" id="PF19489"/>
    </source>
</evidence>
<dbReference type="Proteomes" id="UP001306119">
    <property type="component" value="Unassembled WGS sequence"/>
</dbReference>
<dbReference type="Pfam" id="PF19489">
    <property type="entry name" value="SLT_4"/>
    <property type="match status" value="1"/>
</dbReference>
<feature type="signal peptide" evidence="1">
    <location>
        <begin position="1"/>
        <end position="21"/>
    </location>
</feature>
<dbReference type="InterPro" id="IPR023346">
    <property type="entry name" value="Lysozyme-like_dom_sf"/>
</dbReference>
<dbReference type="SUPFAM" id="SSF53955">
    <property type="entry name" value="Lysozyme-like"/>
    <property type="match status" value="1"/>
</dbReference>
<dbReference type="Proteomes" id="UP000191116">
    <property type="component" value="Unassembled WGS sequence"/>
</dbReference>
<evidence type="ECO:0000313" key="3">
    <source>
        <dbReference type="EMBL" id="MEC6833784.1"/>
    </source>
</evidence>
<dbReference type="InterPro" id="IPR045795">
    <property type="entry name" value="SLT_4"/>
</dbReference>
<sequence>MRLRVRLLLLTAVVFIVSGCATPPPNNQSNLCSIFRQYPDWYQDAIDMQQKWGTPINVAMAIMKQESSYRHDALPPKDYVLGFIPWGRVSSAYGYAQAQDPAWADFQKHTGHGGSRSNFDDALQFIGWYTNETQRQLGISKWNAYGQYLAYHEGRGGYKRGTYHRKPWLIKVARKVERQARDYGWQLKQCRKELDANKSWW</sequence>
<dbReference type="OrthoDB" id="9789144at2"/>
<protein>
    <recommendedName>
        <fullName evidence="2">Transglycosylase SLT domain-containing protein</fullName>
    </recommendedName>
</protein>
<dbReference type="Gene3D" id="1.10.530.10">
    <property type="match status" value="1"/>
</dbReference>
<dbReference type="EMBL" id="JAYXUG010000028">
    <property type="protein sequence ID" value="MEC6833784.1"/>
    <property type="molecule type" value="Genomic_DNA"/>
</dbReference>
<proteinExistence type="predicted"/>
<evidence type="ECO:0000313" key="5">
    <source>
        <dbReference type="Proteomes" id="UP000191116"/>
    </source>
</evidence>
<evidence type="ECO:0000256" key="1">
    <source>
        <dbReference type="SAM" id="SignalP"/>
    </source>
</evidence>
<keyword evidence="6" id="KW-1185">Reference proteome</keyword>
<keyword evidence="1" id="KW-0732">Signal</keyword>
<dbReference type="RefSeq" id="WP_080175368.1">
    <property type="nucleotide sequence ID" value="NZ_AP024854.1"/>
</dbReference>
<name>A0A1T4TY57_9GAMM</name>
<accession>A0A1T4TY57</accession>
<evidence type="ECO:0000313" key="4">
    <source>
        <dbReference type="EMBL" id="SKA45397.1"/>
    </source>
</evidence>
<organism evidence="4 5">
    <name type="scientific">Photobacterium toruni</name>
    <dbReference type="NCBI Taxonomy" id="1935446"/>
    <lineage>
        <taxon>Bacteria</taxon>
        <taxon>Pseudomonadati</taxon>
        <taxon>Pseudomonadota</taxon>
        <taxon>Gammaproteobacteria</taxon>
        <taxon>Vibrionales</taxon>
        <taxon>Vibrionaceae</taxon>
        <taxon>Photobacterium</taxon>
    </lineage>
</organism>
<dbReference type="EMBL" id="FUWP01000015">
    <property type="protein sequence ID" value="SKA45397.1"/>
    <property type="molecule type" value="Genomic_DNA"/>
</dbReference>
<feature type="domain" description="Transglycosylase SLT" evidence="2">
    <location>
        <begin position="9"/>
        <end position="190"/>
    </location>
</feature>
<evidence type="ECO:0000313" key="6">
    <source>
        <dbReference type="Proteomes" id="UP001306119"/>
    </source>
</evidence>
<feature type="chain" id="PRO_5012504556" description="Transglycosylase SLT domain-containing protein" evidence="1">
    <location>
        <begin position="22"/>
        <end position="201"/>
    </location>
</feature>
<reference evidence="3 6" key="2">
    <citation type="submission" date="2024-01" db="EMBL/GenBank/DDBJ databases">
        <title>Active colonisers of the gastrointestinal tract of Atlantic salmon farmed in a warm water region.</title>
        <authorList>
            <person name="Bowman J.P."/>
        </authorList>
    </citation>
    <scope>NUCLEOTIDE SEQUENCE [LARGE SCALE GENOMIC DNA]</scope>
    <source>
        <strain evidence="3 6">S3MW1</strain>
    </source>
</reference>
<reference evidence="4 5" key="1">
    <citation type="submission" date="2017-02" db="EMBL/GenBank/DDBJ databases">
        <authorList>
            <person name="Peterson S.W."/>
        </authorList>
    </citation>
    <scope>NUCLEOTIDE SEQUENCE [LARGE SCALE GENOMIC DNA]</scope>
    <source>
        <strain evidence="4 5">CECT 9189</strain>
    </source>
</reference>